<reference evidence="13" key="1">
    <citation type="submission" date="2019-07" db="EMBL/GenBank/DDBJ databases">
        <title>Chitinimonas sp. nov., isolated from Ny-Alesund, arctica soil.</title>
        <authorList>
            <person name="Xu Q."/>
            <person name="Peng F."/>
        </authorList>
    </citation>
    <scope>NUCLEOTIDE SEQUENCE [LARGE SCALE GENOMIC DNA]</scope>
    <source>
        <strain evidence="13">R3-44</strain>
    </source>
</reference>
<keyword evidence="4 10" id="KW-0133">Cell shape</keyword>
<feature type="transmembrane region" description="Helical" evidence="10">
    <location>
        <begin position="443"/>
        <end position="462"/>
    </location>
</feature>
<comment type="similarity">
    <text evidence="9 10 11">Belongs to the MurJ/MviN family.</text>
</comment>
<feature type="transmembrane region" description="Helical" evidence="10">
    <location>
        <begin position="274"/>
        <end position="292"/>
    </location>
</feature>
<comment type="pathway">
    <text evidence="10">Cell wall biogenesis; peptidoglycan biosynthesis.</text>
</comment>
<feature type="transmembrane region" description="Helical" evidence="10">
    <location>
        <begin position="134"/>
        <end position="154"/>
    </location>
</feature>
<evidence type="ECO:0000256" key="2">
    <source>
        <dbReference type="ARBA" id="ARBA00022475"/>
    </source>
</evidence>
<dbReference type="GO" id="GO:0034204">
    <property type="term" value="P:lipid translocation"/>
    <property type="evidence" value="ECO:0007669"/>
    <property type="project" value="TreeGrafter"/>
</dbReference>
<dbReference type="OrthoDB" id="9804143at2"/>
<feature type="transmembrane region" description="Helical" evidence="10">
    <location>
        <begin position="82"/>
        <end position="114"/>
    </location>
</feature>
<dbReference type="UniPathway" id="UPA00219"/>
<dbReference type="PRINTS" id="PR01806">
    <property type="entry name" value="VIRFACTRMVIN"/>
</dbReference>
<evidence type="ECO:0000256" key="1">
    <source>
        <dbReference type="ARBA" id="ARBA00004651"/>
    </source>
</evidence>
<dbReference type="AlphaFoldDB" id="A0A516SIJ0"/>
<feature type="transmembrane region" description="Helical" evidence="10">
    <location>
        <begin position="411"/>
        <end position="431"/>
    </location>
</feature>
<dbReference type="PIRSF" id="PIRSF002869">
    <property type="entry name" value="MviN"/>
    <property type="match status" value="1"/>
</dbReference>
<keyword evidence="10" id="KW-0997">Cell inner membrane</keyword>
<feature type="transmembrane region" description="Helical" evidence="10">
    <location>
        <begin position="482"/>
        <end position="502"/>
    </location>
</feature>
<keyword evidence="5 10" id="KW-0573">Peptidoglycan synthesis</keyword>
<dbReference type="InterPro" id="IPR004268">
    <property type="entry name" value="MurJ"/>
</dbReference>
<keyword evidence="13" id="KW-1185">Reference proteome</keyword>
<evidence type="ECO:0000256" key="4">
    <source>
        <dbReference type="ARBA" id="ARBA00022960"/>
    </source>
</evidence>
<dbReference type="HAMAP" id="MF_02078">
    <property type="entry name" value="MurJ_MviN"/>
    <property type="match status" value="1"/>
</dbReference>
<feature type="transmembrane region" description="Helical" evidence="10">
    <location>
        <begin position="386"/>
        <end position="405"/>
    </location>
</feature>
<evidence type="ECO:0000256" key="9">
    <source>
        <dbReference type="ARBA" id="ARBA00061532"/>
    </source>
</evidence>
<comment type="caution">
    <text evidence="10">Lacks conserved residue(s) required for the propagation of feature annotation.</text>
</comment>
<feature type="transmembrane region" description="Helical" evidence="10">
    <location>
        <begin position="161"/>
        <end position="181"/>
    </location>
</feature>
<proteinExistence type="inferred from homology"/>
<keyword evidence="2 10" id="KW-1003">Cell membrane</keyword>
<dbReference type="EMBL" id="CP041730">
    <property type="protein sequence ID" value="QDQ27858.1"/>
    <property type="molecule type" value="Genomic_DNA"/>
</dbReference>
<evidence type="ECO:0000256" key="5">
    <source>
        <dbReference type="ARBA" id="ARBA00022984"/>
    </source>
</evidence>
<feature type="transmembrane region" description="Helical" evidence="10">
    <location>
        <begin position="354"/>
        <end position="374"/>
    </location>
</feature>
<dbReference type="NCBIfam" id="TIGR01695">
    <property type="entry name" value="murJ_mviN"/>
    <property type="match status" value="1"/>
</dbReference>
<dbReference type="PANTHER" id="PTHR47019">
    <property type="entry name" value="LIPID II FLIPPASE MURJ"/>
    <property type="match status" value="1"/>
</dbReference>
<evidence type="ECO:0000256" key="8">
    <source>
        <dbReference type="ARBA" id="ARBA00060041"/>
    </source>
</evidence>
<evidence type="ECO:0000256" key="6">
    <source>
        <dbReference type="ARBA" id="ARBA00022989"/>
    </source>
</evidence>
<dbReference type="GO" id="GO:0008360">
    <property type="term" value="P:regulation of cell shape"/>
    <property type="evidence" value="ECO:0007669"/>
    <property type="project" value="UniProtKB-UniRule"/>
</dbReference>
<dbReference type="RefSeq" id="WP_144279246.1">
    <property type="nucleotide sequence ID" value="NZ_CP041730.1"/>
</dbReference>
<dbReference type="InterPro" id="IPR051050">
    <property type="entry name" value="Lipid_II_flippase_MurJ/MviN"/>
</dbReference>
<comment type="subcellular location">
    <subcellularLocation>
        <location evidence="10">Cell inner membrane</location>
        <topology evidence="10">Multi-pass membrane protein</topology>
    </subcellularLocation>
    <subcellularLocation>
        <location evidence="1">Cell membrane</location>
        <topology evidence="1">Multi-pass membrane protein</topology>
    </subcellularLocation>
</comment>
<dbReference type="CDD" id="cd13123">
    <property type="entry name" value="MATE_MurJ_like"/>
    <property type="match status" value="1"/>
</dbReference>
<dbReference type="KEGG" id="cari:FNU76_16730"/>
<protein>
    <recommendedName>
        <fullName evidence="10">Probable lipid II flippase MurJ</fullName>
    </recommendedName>
</protein>
<evidence type="ECO:0000313" key="12">
    <source>
        <dbReference type="EMBL" id="QDQ27858.1"/>
    </source>
</evidence>
<dbReference type="PANTHER" id="PTHR47019:SF1">
    <property type="entry name" value="LIPID II FLIPPASE MURJ"/>
    <property type="match status" value="1"/>
</dbReference>
<comment type="function">
    <text evidence="8 10 11">Involved in peptidoglycan biosynthesis. Transports lipid-linked peptidoglycan precursors from the inner to the outer leaflet of the cytoplasmic membrane.</text>
</comment>
<evidence type="ECO:0000313" key="13">
    <source>
        <dbReference type="Proteomes" id="UP000317550"/>
    </source>
</evidence>
<feature type="transmembrane region" description="Helical" evidence="10">
    <location>
        <begin position="313"/>
        <end position="334"/>
    </location>
</feature>
<evidence type="ECO:0000256" key="10">
    <source>
        <dbReference type="HAMAP-Rule" id="MF_02078"/>
    </source>
</evidence>
<name>A0A516SIJ0_9NEIS</name>
<evidence type="ECO:0000256" key="3">
    <source>
        <dbReference type="ARBA" id="ARBA00022692"/>
    </source>
</evidence>
<feature type="transmembrane region" description="Helical" evidence="10">
    <location>
        <begin position="187"/>
        <end position="212"/>
    </location>
</feature>
<dbReference type="GO" id="GO:0015648">
    <property type="term" value="F:lipid-linked peptidoglycan transporter activity"/>
    <property type="evidence" value="ECO:0007669"/>
    <property type="project" value="UniProtKB-UniRule"/>
</dbReference>
<accession>A0A516SIJ0</accession>
<sequence>MNLLKALARTSSMTMLSRILGLVRDTMNAHQFGANKAMDAFVVAFLLPNMFRRIFAEGAFSQAFVPVLAEYKQQRGETATRAFVADVCGLLTLALLVLTVIGVVAAPAIVYLSASGFARQPEKYQLAVDLTRITFPYILLISLSSLAGSILNTWNRFAIPAFTPALLNLSMIAFGILLSPYMAQPIFALAIAVAVGGVAQLAFQLPFLARIGMLPRPRLNLRDPGVWRVLKQMGPAMFGVSVAQISLLLNRNFASWLPDGSMSWLYFADRLMELPTGVLGVALGTILLPSLAKLSAADRQDDYSAMLDWGLRLCCLLALPAAAALAVMAEPLITVLFERGQYGLNDTLQTQRALGAYAVGLLALIAIKVLAPAFYARQNIKTPVKIGIVTIVATQLFNIGLLWAGLAHAGLALAISLGACVNAGLLLAGLLRSGIYRPRTGWPAFLLKLTLATGLMAATLWGLQQVLGAWHGVPTLLQIGKLTLLVSAGMAVYFGVLAALGFRPRDFSRRAV</sequence>
<gene>
    <name evidence="10 12" type="primary">murJ</name>
    <name evidence="12" type="ORF">FNU76_16730</name>
</gene>
<organism evidence="12 13">
    <name type="scientific">Chitinimonas arctica</name>
    <dbReference type="NCBI Taxonomy" id="2594795"/>
    <lineage>
        <taxon>Bacteria</taxon>
        <taxon>Pseudomonadati</taxon>
        <taxon>Pseudomonadota</taxon>
        <taxon>Betaproteobacteria</taxon>
        <taxon>Neisseriales</taxon>
        <taxon>Chitinibacteraceae</taxon>
        <taxon>Chitinimonas</taxon>
    </lineage>
</organism>
<dbReference type="Proteomes" id="UP000317550">
    <property type="component" value="Chromosome"/>
</dbReference>
<dbReference type="GO" id="GO:0005886">
    <property type="term" value="C:plasma membrane"/>
    <property type="evidence" value="ECO:0007669"/>
    <property type="project" value="UniProtKB-SubCell"/>
</dbReference>
<evidence type="ECO:0000256" key="11">
    <source>
        <dbReference type="PIRNR" id="PIRNR002869"/>
    </source>
</evidence>
<keyword evidence="3 10" id="KW-0812">Transmembrane</keyword>
<keyword evidence="7 10" id="KW-0472">Membrane</keyword>
<evidence type="ECO:0000256" key="7">
    <source>
        <dbReference type="ARBA" id="ARBA00023136"/>
    </source>
</evidence>
<keyword evidence="6 10" id="KW-1133">Transmembrane helix</keyword>
<dbReference type="Pfam" id="PF03023">
    <property type="entry name" value="MurJ"/>
    <property type="match status" value="1"/>
</dbReference>
<keyword evidence="10 11" id="KW-0813">Transport</keyword>
<keyword evidence="10 11" id="KW-0961">Cell wall biogenesis/degradation</keyword>
<dbReference type="GO" id="GO:0009252">
    <property type="term" value="P:peptidoglycan biosynthetic process"/>
    <property type="evidence" value="ECO:0007669"/>
    <property type="project" value="UniProtKB-UniRule"/>
</dbReference>
<dbReference type="GO" id="GO:0071555">
    <property type="term" value="P:cell wall organization"/>
    <property type="evidence" value="ECO:0007669"/>
    <property type="project" value="UniProtKB-UniRule"/>
</dbReference>